<evidence type="ECO:0000313" key="2">
    <source>
        <dbReference type="EMBL" id="GHC91744.1"/>
    </source>
</evidence>
<keyword evidence="3" id="KW-1185">Reference proteome</keyword>
<dbReference type="Gene3D" id="2.160.20.80">
    <property type="entry name" value="E3 ubiquitin-protein ligase SopA"/>
    <property type="match status" value="1"/>
</dbReference>
<evidence type="ECO:0000256" key="1">
    <source>
        <dbReference type="ARBA" id="ARBA00022737"/>
    </source>
</evidence>
<dbReference type="Pfam" id="PF00805">
    <property type="entry name" value="Pentapeptide"/>
    <property type="match status" value="2"/>
</dbReference>
<dbReference type="InterPro" id="IPR001646">
    <property type="entry name" value="5peptide_repeat"/>
</dbReference>
<dbReference type="PANTHER" id="PTHR47485">
    <property type="entry name" value="THYLAKOID LUMENAL 17.4 KDA PROTEIN, CHLOROPLASTIC"/>
    <property type="match status" value="1"/>
</dbReference>
<dbReference type="SUPFAM" id="SSF141571">
    <property type="entry name" value="Pentapeptide repeat-like"/>
    <property type="match status" value="1"/>
</dbReference>
<organism evidence="2 3">
    <name type="scientific">Pseudorhodoferax aquiterrae</name>
    <dbReference type="NCBI Taxonomy" id="747304"/>
    <lineage>
        <taxon>Bacteria</taxon>
        <taxon>Pseudomonadati</taxon>
        <taxon>Pseudomonadota</taxon>
        <taxon>Betaproteobacteria</taxon>
        <taxon>Burkholderiales</taxon>
        <taxon>Comamonadaceae</taxon>
    </lineage>
</organism>
<dbReference type="Proteomes" id="UP000626210">
    <property type="component" value="Unassembled WGS sequence"/>
</dbReference>
<name>A0ABQ3G5S1_9BURK</name>
<dbReference type="RefSeq" id="WP_189688759.1">
    <property type="nucleotide sequence ID" value="NZ_BMYK01000014.1"/>
</dbReference>
<protein>
    <recommendedName>
        <fullName evidence="4">Pentapeptide repeat protein</fullName>
    </recommendedName>
</protein>
<sequence>MNTYSTEVVNGGAARPRARWPEALVEKVSGAIKGRKAFPPEIEKIRVSFEGRDIELFDLRDAPLAGRDFTNGDLSYTALDGADLSGCNFTGAWLQYCRLNGASLNETVFYQSQASPVDARKADFRGSRLSKSFFMYSDFSCAVLDRCKLDGNFFEGACLTSASFNGAFGADYDAVKSQSLTGDRLVPEPAGRPSSAAFFQILSDWIDGEKQRGAPIGYTDCALTIKLGRAVLTRNEDIAASSIQEHIEVSAYPLAMWLAKSWWRLVWEPLPKLFNAQPPQGWRNSHEMVAAGEGFLWPQVVFASDTETMQISASAEEDDIDRPIRFLTRARQSLRLGSFESSLDSFVSNVLNRLEGRAHRGTDLRTLWDSVVGERHDPIATRYRKMEAAMGYDVREAPRDFIEEVLNFRESIGSDALAELAPLYGRFGGGESLAHLAQLREAPGLLGKPNLPRLTSKAVGADDRPWVRAVAAAQELRRQSGVVADKVSDRSLLDLLGVHSSQSWEPSTSRTSSVGVPLSQGQVRFVPRKTHPNPQRFEMARFLGDLVHTEGQHKWLASTDLITARQKFQRAFAAEFLCPADRLLSFLNGDHSDSAVEDAAVHFAVGEQTVRYVLANNGNLGMDSQFGRHAALYA</sequence>
<proteinExistence type="predicted"/>
<accession>A0ABQ3G5S1</accession>
<comment type="caution">
    <text evidence="2">The sequence shown here is derived from an EMBL/GenBank/DDBJ whole genome shotgun (WGS) entry which is preliminary data.</text>
</comment>
<evidence type="ECO:0008006" key="4">
    <source>
        <dbReference type="Google" id="ProtNLM"/>
    </source>
</evidence>
<dbReference type="EMBL" id="BMYK01000014">
    <property type="protein sequence ID" value="GHC91744.1"/>
    <property type="molecule type" value="Genomic_DNA"/>
</dbReference>
<gene>
    <name evidence="2" type="ORF">GCM10007320_41050</name>
</gene>
<reference evidence="3" key="1">
    <citation type="journal article" date="2019" name="Int. J. Syst. Evol. Microbiol.">
        <title>The Global Catalogue of Microorganisms (GCM) 10K type strain sequencing project: providing services to taxonomists for standard genome sequencing and annotation.</title>
        <authorList>
            <consortium name="The Broad Institute Genomics Platform"/>
            <consortium name="The Broad Institute Genome Sequencing Center for Infectious Disease"/>
            <person name="Wu L."/>
            <person name="Ma J."/>
        </authorList>
    </citation>
    <scope>NUCLEOTIDE SEQUENCE [LARGE SCALE GENOMIC DNA]</scope>
    <source>
        <strain evidence="3">KCTC 23314</strain>
    </source>
</reference>
<keyword evidence="1" id="KW-0677">Repeat</keyword>
<dbReference type="PANTHER" id="PTHR47485:SF1">
    <property type="entry name" value="THYLAKOID LUMENAL 17.4 KDA PROTEIN, CHLOROPLASTIC"/>
    <property type="match status" value="1"/>
</dbReference>
<evidence type="ECO:0000313" key="3">
    <source>
        <dbReference type="Proteomes" id="UP000626210"/>
    </source>
</evidence>